<name>A0ABT6LKR2_9ACTN</name>
<proteinExistence type="predicted"/>
<protein>
    <submittedName>
        <fullName evidence="3">Dinucleotide-binding enzyme</fullName>
        <ecNumber evidence="3">1.5.1.40</ecNumber>
    </submittedName>
</protein>
<feature type="domain" description="Pyrroline-5-carboxylate reductase catalytic N-terminal" evidence="2">
    <location>
        <begin position="2"/>
        <end position="92"/>
    </location>
</feature>
<dbReference type="EMBL" id="JARXVH010000006">
    <property type="protein sequence ID" value="MDH6216892.1"/>
    <property type="molecule type" value="Genomic_DNA"/>
</dbReference>
<dbReference type="Proteomes" id="UP001160499">
    <property type="component" value="Unassembled WGS sequence"/>
</dbReference>
<dbReference type="Gene3D" id="3.40.50.720">
    <property type="entry name" value="NAD(P)-binding Rossmann-like Domain"/>
    <property type="match status" value="1"/>
</dbReference>
<dbReference type="InterPro" id="IPR028939">
    <property type="entry name" value="P5C_Rdtase_cat_N"/>
</dbReference>
<keyword evidence="1 3" id="KW-0560">Oxidoreductase</keyword>
<evidence type="ECO:0000313" key="4">
    <source>
        <dbReference type="Proteomes" id="UP001160499"/>
    </source>
</evidence>
<dbReference type="RefSeq" id="WP_432423105.1">
    <property type="nucleotide sequence ID" value="NZ_JARXVH010000006.1"/>
</dbReference>
<dbReference type="InterPro" id="IPR036291">
    <property type="entry name" value="NAD(P)-bd_dom_sf"/>
</dbReference>
<gene>
    <name evidence="3" type="ORF">M2283_004210</name>
</gene>
<reference evidence="3 4" key="1">
    <citation type="submission" date="2023-04" db="EMBL/GenBank/DDBJ databases">
        <title>Forest soil microbial communities from Buena Vista Peninsula, Colon Province, Panama.</title>
        <authorList>
            <person name="Bouskill N."/>
        </authorList>
    </citation>
    <scope>NUCLEOTIDE SEQUENCE [LARGE SCALE GENOMIC DNA]</scope>
    <source>
        <strain evidence="3 4">GGS1</strain>
    </source>
</reference>
<comment type="caution">
    <text evidence="3">The sequence shown here is derived from an EMBL/GenBank/DDBJ whole genome shotgun (WGS) entry which is preliminary data.</text>
</comment>
<dbReference type="PANTHER" id="PTHR14239:SF10">
    <property type="entry name" value="REDUCTASE"/>
    <property type="match status" value="1"/>
</dbReference>
<dbReference type="InterPro" id="IPR051267">
    <property type="entry name" value="STEAP_metalloreductase"/>
</dbReference>
<dbReference type="Pfam" id="PF03807">
    <property type="entry name" value="F420_oxidored"/>
    <property type="match status" value="1"/>
</dbReference>
<dbReference type="SUPFAM" id="SSF51735">
    <property type="entry name" value="NAD(P)-binding Rossmann-fold domains"/>
    <property type="match status" value="1"/>
</dbReference>
<dbReference type="PANTHER" id="PTHR14239">
    <property type="entry name" value="DUDULIN-RELATED"/>
    <property type="match status" value="1"/>
</dbReference>
<keyword evidence="4" id="KW-1185">Reference proteome</keyword>
<sequence>MRIGIVGSGEIGATVAGLFVRAGHEVAVSNTRGPASLAALVSELGPRARAATVEDAVAFGDPVVVLAIPFNGYRTLPADLLTGKVLVDTTNYVPGRDGADEALQSGALTSSERIAEHAKSARVVKAVNTLNYTYLLDRGRPGAARKDRTALFVAGDDREAVRIVAGLIDEIGFAPVETGSLAEGGRRQQMDSPVFNRPLKYGQLRLAD</sequence>
<dbReference type="GO" id="GO:0102261">
    <property type="term" value="F:8-hydroxy-5-deazaflavin:NADPH oxidoreductase activity"/>
    <property type="evidence" value="ECO:0007669"/>
    <property type="project" value="UniProtKB-EC"/>
</dbReference>
<evidence type="ECO:0000259" key="2">
    <source>
        <dbReference type="Pfam" id="PF03807"/>
    </source>
</evidence>
<evidence type="ECO:0000256" key="1">
    <source>
        <dbReference type="ARBA" id="ARBA00023002"/>
    </source>
</evidence>
<dbReference type="EC" id="1.5.1.40" evidence="3"/>
<accession>A0ABT6LKR2</accession>
<evidence type="ECO:0000313" key="3">
    <source>
        <dbReference type="EMBL" id="MDH6216892.1"/>
    </source>
</evidence>
<organism evidence="3 4">
    <name type="scientific">Streptomyces pseudovenezuelae</name>
    <dbReference type="NCBI Taxonomy" id="67350"/>
    <lineage>
        <taxon>Bacteria</taxon>
        <taxon>Bacillati</taxon>
        <taxon>Actinomycetota</taxon>
        <taxon>Actinomycetes</taxon>
        <taxon>Kitasatosporales</taxon>
        <taxon>Streptomycetaceae</taxon>
        <taxon>Streptomyces</taxon>
        <taxon>Streptomyces aurantiacus group</taxon>
    </lineage>
</organism>